<evidence type="ECO:0000256" key="2">
    <source>
        <dbReference type="ARBA" id="ARBA00022723"/>
    </source>
</evidence>
<organism evidence="7 8">
    <name type="scientific">Bradyrhizobium cajani</name>
    <dbReference type="NCBI Taxonomy" id="1928661"/>
    <lineage>
        <taxon>Bacteria</taxon>
        <taxon>Pseudomonadati</taxon>
        <taxon>Pseudomonadota</taxon>
        <taxon>Alphaproteobacteria</taxon>
        <taxon>Hyphomicrobiales</taxon>
        <taxon>Nitrobacteraceae</taxon>
        <taxon>Bradyrhizobium</taxon>
    </lineage>
</organism>
<dbReference type="GO" id="GO:0020037">
    <property type="term" value="F:heme binding"/>
    <property type="evidence" value="ECO:0007669"/>
    <property type="project" value="InterPro"/>
</dbReference>
<dbReference type="Pfam" id="PF13442">
    <property type="entry name" value="Cytochrome_CBB3"/>
    <property type="match status" value="1"/>
</dbReference>
<evidence type="ECO:0000256" key="5">
    <source>
        <dbReference type="SAM" id="SignalP"/>
    </source>
</evidence>
<dbReference type="GO" id="GO:0009055">
    <property type="term" value="F:electron transfer activity"/>
    <property type="evidence" value="ECO:0007669"/>
    <property type="project" value="InterPro"/>
</dbReference>
<keyword evidence="2 4" id="KW-0479">Metal-binding</keyword>
<dbReference type="SUPFAM" id="SSF46626">
    <property type="entry name" value="Cytochrome c"/>
    <property type="match status" value="1"/>
</dbReference>
<evidence type="ECO:0000313" key="7">
    <source>
        <dbReference type="EMBL" id="MVT71695.1"/>
    </source>
</evidence>
<dbReference type="EMBL" id="WQNE01000001">
    <property type="protein sequence ID" value="MVT71695.1"/>
    <property type="molecule type" value="Genomic_DNA"/>
</dbReference>
<sequence length="107" mass="11621">MHQHLRRFRLLLAAAISSFGMSSALAADADHGADLAKRWCASCHVVATGQTQASADVPSFASVARRPDFSPERLAFFLLDPHPKMPNFPLSRTEAGDIAAYIGSLRR</sequence>
<keyword evidence="1 4" id="KW-0349">Heme</keyword>
<dbReference type="RefSeq" id="WP_157326932.1">
    <property type="nucleotide sequence ID" value="NZ_JANADL010000002.1"/>
</dbReference>
<keyword evidence="3 4" id="KW-0408">Iron</keyword>
<proteinExistence type="predicted"/>
<evidence type="ECO:0000256" key="4">
    <source>
        <dbReference type="PROSITE-ProRule" id="PRU00433"/>
    </source>
</evidence>
<dbReference type="OrthoDB" id="7873796at2"/>
<evidence type="ECO:0000259" key="6">
    <source>
        <dbReference type="PROSITE" id="PS51007"/>
    </source>
</evidence>
<dbReference type="GO" id="GO:0046872">
    <property type="term" value="F:metal ion binding"/>
    <property type="evidence" value="ECO:0007669"/>
    <property type="project" value="UniProtKB-KW"/>
</dbReference>
<dbReference type="AlphaFoldDB" id="A0A844T269"/>
<dbReference type="Gene3D" id="1.10.760.10">
    <property type="entry name" value="Cytochrome c-like domain"/>
    <property type="match status" value="1"/>
</dbReference>
<feature type="chain" id="PRO_5032873392" evidence="5">
    <location>
        <begin position="27"/>
        <end position="107"/>
    </location>
</feature>
<feature type="signal peptide" evidence="5">
    <location>
        <begin position="1"/>
        <end position="26"/>
    </location>
</feature>
<dbReference type="InterPro" id="IPR009056">
    <property type="entry name" value="Cyt_c-like_dom"/>
</dbReference>
<keyword evidence="5" id="KW-0732">Signal</keyword>
<feature type="domain" description="Cytochrome c" evidence="6">
    <location>
        <begin position="27"/>
        <end position="106"/>
    </location>
</feature>
<protein>
    <submittedName>
        <fullName evidence="7">Cytochrome c</fullName>
    </submittedName>
</protein>
<gene>
    <name evidence="7" type="ORF">GPL20_00945</name>
</gene>
<accession>A0A844T269</accession>
<dbReference type="Proteomes" id="UP000449969">
    <property type="component" value="Unassembled WGS sequence"/>
</dbReference>
<comment type="caution">
    <text evidence="7">The sequence shown here is derived from an EMBL/GenBank/DDBJ whole genome shotgun (WGS) entry which is preliminary data.</text>
</comment>
<dbReference type="InterPro" id="IPR036909">
    <property type="entry name" value="Cyt_c-like_dom_sf"/>
</dbReference>
<keyword evidence="8" id="KW-1185">Reference proteome</keyword>
<dbReference type="PROSITE" id="PS51007">
    <property type="entry name" value="CYTC"/>
    <property type="match status" value="1"/>
</dbReference>
<evidence type="ECO:0000256" key="3">
    <source>
        <dbReference type="ARBA" id="ARBA00023004"/>
    </source>
</evidence>
<reference evidence="7 8" key="1">
    <citation type="submission" date="2019-12" db="EMBL/GenBank/DDBJ databases">
        <title>Draft genome sequences Bradyrhizobium cajani AMBPC1010, Bradyrhizobium pachyrhizi AMBPC1040 and Bradyrhizobium yuanmingense ALSPC3051, three plant growth promoting strains isolated from nodules of Cajanus cajan L. in Dominican Republic.</title>
        <authorList>
            <person name="Flores-Felix J.D."/>
            <person name="Araujo J."/>
            <person name="Diaz-Alcantara C."/>
            <person name="Gonzalez-Andres F."/>
            <person name="Velazquez E."/>
        </authorList>
    </citation>
    <scope>NUCLEOTIDE SEQUENCE [LARGE SCALE GENOMIC DNA]</scope>
    <source>
        <strain evidence="7 8">1010</strain>
    </source>
</reference>
<evidence type="ECO:0000256" key="1">
    <source>
        <dbReference type="ARBA" id="ARBA00022617"/>
    </source>
</evidence>
<name>A0A844T269_9BRAD</name>
<evidence type="ECO:0000313" key="8">
    <source>
        <dbReference type="Proteomes" id="UP000449969"/>
    </source>
</evidence>